<sequence length="93" mass="10093">MASAKDALRTQRRRELDARRSRSRVRLGSSLQGWGKLKDQLGFSLHSQMAQFLLQRYAASVPTGPARPQSWTTLPTPSDPGRTGGGSAGGRSL</sequence>
<dbReference type="STRING" id="8005.ENSEEEP00000038143"/>
<accession>A0A4W4GJ11</accession>
<dbReference type="GeneTree" id="ENSGT00970000197265"/>
<reference evidence="2" key="5">
    <citation type="submission" date="2025-09" db="UniProtKB">
        <authorList>
            <consortium name="Ensembl"/>
        </authorList>
    </citation>
    <scope>IDENTIFICATION</scope>
</reference>
<keyword evidence="3" id="KW-1185">Reference proteome</keyword>
<dbReference type="AlphaFoldDB" id="A0A4W4GJ11"/>
<feature type="compositionally biased region" description="Basic and acidic residues" evidence="1">
    <location>
        <begin position="1"/>
        <end position="20"/>
    </location>
</feature>
<feature type="compositionally biased region" description="Gly residues" evidence="1">
    <location>
        <begin position="82"/>
        <end position="93"/>
    </location>
</feature>
<reference evidence="3" key="1">
    <citation type="journal article" date="2014" name="Science">
        <title>Nonhuman genetics. Genomic basis for the convergent evolution of electric organs.</title>
        <authorList>
            <person name="Gallant J.R."/>
            <person name="Traeger L.L."/>
            <person name="Volkening J.D."/>
            <person name="Moffett H."/>
            <person name="Chen P.H."/>
            <person name="Novina C.D."/>
            <person name="Phillips G.N.Jr."/>
            <person name="Anand R."/>
            <person name="Wells G.B."/>
            <person name="Pinch M."/>
            <person name="Guth R."/>
            <person name="Unguez G.A."/>
            <person name="Albert J.S."/>
            <person name="Zakon H.H."/>
            <person name="Samanta M.P."/>
            <person name="Sussman M.R."/>
        </authorList>
    </citation>
    <scope>NUCLEOTIDE SEQUENCE [LARGE SCALE GENOMIC DNA]</scope>
</reference>
<evidence type="ECO:0000256" key="1">
    <source>
        <dbReference type="SAM" id="MobiDB-lite"/>
    </source>
</evidence>
<feature type="region of interest" description="Disordered" evidence="1">
    <location>
        <begin position="1"/>
        <end position="23"/>
    </location>
</feature>
<proteinExistence type="predicted"/>
<protein>
    <submittedName>
        <fullName evidence="2">Uncharacterized protein</fullName>
    </submittedName>
</protein>
<dbReference type="Proteomes" id="UP000314983">
    <property type="component" value="Chromosome 23"/>
</dbReference>
<feature type="region of interest" description="Disordered" evidence="1">
    <location>
        <begin position="61"/>
        <end position="93"/>
    </location>
</feature>
<organism evidence="2 3">
    <name type="scientific">Electrophorus electricus</name>
    <name type="common">Electric eel</name>
    <name type="synonym">Gymnotus electricus</name>
    <dbReference type="NCBI Taxonomy" id="8005"/>
    <lineage>
        <taxon>Eukaryota</taxon>
        <taxon>Metazoa</taxon>
        <taxon>Chordata</taxon>
        <taxon>Craniata</taxon>
        <taxon>Vertebrata</taxon>
        <taxon>Euteleostomi</taxon>
        <taxon>Actinopterygii</taxon>
        <taxon>Neopterygii</taxon>
        <taxon>Teleostei</taxon>
        <taxon>Ostariophysi</taxon>
        <taxon>Gymnotiformes</taxon>
        <taxon>Gymnotoidei</taxon>
        <taxon>Gymnotidae</taxon>
        <taxon>Electrophorus</taxon>
    </lineage>
</organism>
<dbReference type="Ensembl" id="ENSEEET00000038585.2">
    <property type="protein sequence ID" value="ENSEEEP00000038143.2"/>
    <property type="gene ID" value="ENSEEEG00000018124.2"/>
</dbReference>
<evidence type="ECO:0000313" key="3">
    <source>
        <dbReference type="Proteomes" id="UP000314983"/>
    </source>
</evidence>
<name>A0A4W4GJ11_ELEEL</name>
<reference evidence="3" key="2">
    <citation type="journal article" date="2017" name="Sci. Adv.">
        <title>A tail of two voltages: Proteomic comparison of the three electric organs of the electric eel.</title>
        <authorList>
            <person name="Traeger L.L."/>
            <person name="Sabat G."/>
            <person name="Barrett-Wilt G.A."/>
            <person name="Wells G.B."/>
            <person name="Sussman M.R."/>
        </authorList>
    </citation>
    <scope>NUCLEOTIDE SEQUENCE [LARGE SCALE GENOMIC DNA]</scope>
</reference>
<evidence type="ECO:0000313" key="2">
    <source>
        <dbReference type="Ensembl" id="ENSEEEP00000038143.2"/>
    </source>
</evidence>
<reference evidence="2" key="4">
    <citation type="submission" date="2025-08" db="UniProtKB">
        <authorList>
            <consortium name="Ensembl"/>
        </authorList>
    </citation>
    <scope>IDENTIFICATION</scope>
</reference>
<dbReference type="OMA" id="NTCSGKP"/>
<reference evidence="2" key="3">
    <citation type="submission" date="2020-05" db="EMBL/GenBank/DDBJ databases">
        <title>Electrophorus electricus (electric eel) genome, fEleEle1, primary haplotype.</title>
        <authorList>
            <person name="Myers G."/>
            <person name="Meyer A."/>
            <person name="Fedrigo O."/>
            <person name="Formenti G."/>
            <person name="Rhie A."/>
            <person name="Tracey A."/>
            <person name="Sims Y."/>
            <person name="Jarvis E.D."/>
        </authorList>
    </citation>
    <scope>NUCLEOTIDE SEQUENCE [LARGE SCALE GENOMIC DNA]</scope>
</reference>